<dbReference type="OrthoDB" id="3918601at2759"/>
<reference evidence="4" key="1">
    <citation type="journal article" date="2020" name="Stud. Mycol.">
        <title>101 Dothideomycetes genomes: a test case for predicting lifestyles and emergence of pathogens.</title>
        <authorList>
            <person name="Haridas S."/>
            <person name="Albert R."/>
            <person name="Binder M."/>
            <person name="Bloem J."/>
            <person name="Labutti K."/>
            <person name="Salamov A."/>
            <person name="Andreopoulos B."/>
            <person name="Baker S."/>
            <person name="Barry K."/>
            <person name="Bills G."/>
            <person name="Bluhm B."/>
            <person name="Cannon C."/>
            <person name="Castanera R."/>
            <person name="Culley D."/>
            <person name="Daum C."/>
            <person name="Ezra D."/>
            <person name="Gonzalez J."/>
            <person name="Henrissat B."/>
            <person name="Kuo A."/>
            <person name="Liang C."/>
            <person name="Lipzen A."/>
            <person name="Lutzoni F."/>
            <person name="Magnuson J."/>
            <person name="Mondo S."/>
            <person name="Nolan M."/>
            <person name="Ohm R."/>
            <person name="Pangilinan J."/>
            <person name="Park H.-J."/>
            <person name="Ramirez L."/>
            <person name="Alfaro M."/>
            <person name="Sun H."/>
            <person name="Tritt A."/>
            <person name="Yoshinaga Y."/>
            <person name="Zwiers L.-H."/>
            <person name="Turgeon B."/>
            <person name="Goodwin S."/>
            <person name="Spatafora J."/>
            <person name="Crous P."/>
            <person name="Grigoriev I."/>
        </authorList>
    </citation>
    <scope>NUCLEOTIDE SEQUENCE</scope>
    <source>
        <strain evidence="4">SCOH1-5</strain>
    </source>
</reference>
<dbReference type="AlphaFoldDB" id="A0A6A6FP29"/>
<feature type="transmembrane region" description="Helical" evidence="2">
    <location>
        <begin position="47"/>
        <end position="72"/>
    </location>
</feature>
<feature type="compositionally biased region" description="Basic and acidic residues" evidence="1">
    <location>
        <begin position="350"/>
        <end position="365"/>
    </location>
</feature>
<feature type="region of interest" description="Disordered" evidence="1">
    <location>
        <begin position="350"/>
        <end position="382"/>
    </location>
</feature>
<evidence type="ECO:0000313" key="4">
    <source>
        <dbReference type="EMBL" id="KAF2215225.1"/>
    </source>
</evidence>
<keyword evidence="5" id="KW-1185">Reference proteome</keyword>
<feature type="domain" description="Rhodopsin" evidence="3">
    <location>
        <begin position="38"/>
        <end position="265"/>
    </location>
</feature>
<dbReference type="PANTHER" id="PTHR39614:SF2">
    <property type="entry name" value="INTEGRAL MEMBRANE PROTEIN"/>
    <property type="match status" value="1"/>
</dbReference>
<dbReference type="PANTHER" id="PTHR39614">
    <property type="entry name" value="INTEGRAL MEMBRANE PROTEIN"/>
    <property type="match status" value="1"/>
</dbReference>
<dbReference type="InterPro" id="IPR049326">
    <property type="entry name" value="Rhodopsin_dom_fungi"/>
</dbReference>
<sequence>MAGGFDGSGDGATSQWSPGTRYFVRITDNDHSGWLWIITVIYGYDDWALLASTVLAVGQYIAVLFGLSQGLGKATRLLSEAQIDKIERSNSAHVFLFFLAHAMSKISTALLTLRLFETGRARSVLLSRALVIFSAIYGVGSILAVAINCRHPSTPQPDGDSCPDLLLRWQISLGLDVSTETLLVLVPLALLLRVLNKPSSRATVAAIFACRLVDIVFAALNLHQITILRGTSDFGTGIIPPMMWIQAELLWSIISASLPCLKAFMRPFEKVGEDTRRSGQGDSISPSGDSLGAKRASNHQRTLMQDDIMLERYMPTRPSYNNKIPPQSGKENHFVSSDPFVPNACALDEDRRSWGSQDRIIHDSKQWSPRQDGTWRNIPELP</sequence>
<feature type="region of interest" description="Disordered" evidence="1">
    <location>
        <begin position="272"/>
        <end position="298"/>
    </location>
</feature>
<feature type="region of interest" description="Disordered" evidence="1">
    <location>
        <begin position="316"/>
        <end position="336"/>
    </location>
</feature>
<dbReference type="Pfam" id="PF20684">
    <property type="entry name" value="Fung_rhodopsin"/>
    <property type="match status" value="1"/>
</dbReference>
<keyword evidence="2" id="KW-0812">Transmembrane</keyword>
<name>A0A6A6FP29_9PEZI</name>
<evidence type="ECO:0000259" key="3">
    <source>
        <dbReference type="Pfam" id="PF20684"/>
    </source>
</evidence>
<keyword evidence="2" id="KW-0472">Membrane</keyword>
<evidence type="ECO:0000313" key="5">
    <source>
        <dbReference type="Proteomes" id="UP000799539"/>
    </source>
</evidence>
<proteinExistence type="predicted"/>
<evidence type="ECO:0000256" key="1">
    <source>
        <dbReference type="SAM" id="MobiDB-lite"/>
    </source>
</evidence>
<feature type="transmembrane region" description="Helical" evidence="2">
    <location>
        <begin position="125"/>
        <end position="147"/>
    </location>
</feature>
<accession>A0A6A6FP29</accession>
<dbReference type="Proteomes" id="UP000799539">
    <property type="component" value="Unassembled WGS sequence"/>
</dbReference>
<organism evidence="4 5">
    <name type="scientific">Cercospora zeae-maydis SCOH1-5</name>
    <dbReference type="NCBI Taxonomy" id="717836"/>
    <lineage>
        <taxon>Eukaryota</taxon>
        <taxon>Fungi</taxon>
        <taxon>Dikarya</taxon>
        <taxon>Ascomycota</taxon>
        <taxon>Pezizomycotina</taxon>
        <taxon>Dothideomycetes</taxon>
        <taxon>Dothideomycetidae</taxon>
        <taxon>Mycosphaerellales</taxon>
        <taxon>Mycosphaerellaceae</taxon>
        <taxon>Cercospora</taxon>
    </lineage>
</organism>
<keyword evidence="2" id="KW-1133">Transmembrane helix</keyword>
<evidence type="ECO:0000256" key="2">
    <source>
        <dbReference type="SAM" id="Phobius"/>
    </source>
</evidence>
<gene>
    <name evidence="4" type="ORF">CERZMDRAFT_105064</name>
</gene>
<dbReference type="EMBL" id="ML992666">
    <property type="protein sequence ID" value="KAF2215225.1"/>
    <property type="molecule type" value="Genomic_DNA"/>
</dbReference>
<protein>
    <recommendedName>
        <fullName evidence="3">Rhodopsin domain-containing protein</fullName>
    </recommendedName>
</protein>